<dbReference type="Proteomes" id="UP001596114">
    <property type="component" value="Unassembled WGS sequence"/>
</dbReference>
<feature type="transmembrane region" description="Helical" evidence="1">
    <location>
        <begin position="66"/>
        <end position="82"/>
    </location>
</feature>
<keyword evidence="1" id="KW-0472">Membrane</keyword>
<sequence>MNSEQANSVAEAVLQEPQAQQAAVAQNSASRVRLLSARRRAAIYGLVGFAAGALAGYSIFPRVLPAAIIGMGLGTVIGRWFVGRGA</sequence>
<evidence type="ECO:0000313" key="3">
    <source>
        <dbReference type="Proteomes" id="UP001596114"/>
    </source>
</evidence>
<dbReference type="RefSeq" id="WP_377320639.1">
    <property type="nucleotide sequence ID" value="NZ_JBHSNF010000002.1"/>
</dbReference>
<protein>
    <submittedName>
        <fullName evidence="2">Uncharacterized protein</fullName>
    </submittedName>
</protein>
<feature type="transmembrane region" description="Helical" evidence="1">
    <location>
        <begin position="41"/>
        <end position="60"/>
    </location>
</feature>
<organism evidence="2 3">
    <name type="scientific">Rhodanobacter ginsengisoli</name>
    <dbReference type="NCBI Taxonomy" id="418646"/>
    <lineage>
        <taxon>Bacteria</taxon>
        <taxon>Pseudomonadati</taxon>
        <taxon>Pseudomonadota</taxon>
        <taxon>Gammaproteobacteria</taxon>
        <taxon>Lysobacterales</taxon>
        <taxon>Rhodanobacteraceae</taxon>
        <taxon>Rhodanobacter</taxon>
    </lineage>
</organism>
<reference evidence="3" key="1">
    <citation type="journal article" date="2019" name="Int. J. Syst. Evol. Microbiol.">
        <title>The Global Catalogue of Microorganisms (GCM) 10K type strain sequencing project: providing services to taxonomists for standard genome sequencing and annotation.</title>
        <authorList>
            <consortium name="The Broad Institute Genomics Platform"/>
            <consortium name="The Broad Institute Genome Sequencing Center for Infectious Disease"/>
            <person name="Wu L."/>
            <person name="Ma J."/>
        </authorList>
    </citation>
    <scope>NUCLEOTIDE SEQUENCE [LARGE SCALE GENOMIC DNA]</scope>
    <source>
        <strain evidence="3">CGMCC 1.16619</strain>
    </source>
</reference>
<evidence type="ECO:0000256" key="1">
    <source>
        <dbReference type="SAM" id="Phobius"/>
    </source>
</evidence>
<dbReference type="EMBL" id="JBHSNF010000002">
    <property type="protein sequence ID" value="MFC5526728.1"/>
    <property type="molecule type" value="Genomic_DNA"/>
</dbReference>
<accession>A0ABW0QPR8</accession>
<comment type="caution">
    <text evidence="2">The sequence shown here is derived from an EMBL/GenBank/DDBJ whole genome shotgun (WGS) entry which is preliminary data.</text>
</comment>
<keyword evidence="1" id="KW-0812">Transmembrane</keyword>
<proteinExistence type="predicted"/>
<keyword evidence="3" id="KW-1185">Reference proteome</keyword>
<name>A0ABW0QPR8_9GAMM</name>
<evidence type="ECO:0000313" key="2">
    <source>
        <dbReference type="EMBL" id="MFC5526728.1"/>
    </source>
</evidence>
<gene>
    <name evidence="2" type="ORF">ACFPPA_13385</name>
</gene>
<keyword evidence="1" id="KW-1133">Transmembrane helix</keyword>